<dbReference type="PRINTS" id="PR00598">
    <property type="entry name" value="HTHMARR"/>
</dbReference>
<dbReference type="EMBL" id="JAINVZ010000019">
    <property type="protein sequence ID" value="MBY8887856.1"/>
    <property type="molecule type" value="Genomic_DNA"/>
</dbReference>
<protein>
    <submittedName>
        <fullName evidence="2">MarR family transcriptional regulator</fullName>
    </submittedName>
</protein>
<organism evidence="2 3">
    <name type="scientific">Streptantibioticus parmotrematis</name>
    <dbReference type="NCBI Taxonomy" id="2873249"/>
    <lineage>
        <taxon>Bacteria</taxon>
        <taxon>Bacillati</taxon>
        <taxon>Actinomycetota</taxon>
        <taxon>Actinomycetes</taxon>
        <taxon>Kitasatosporales</taxon>
        <taxon>Streptomycetaceae</taxon>
        <taxon>Streptantibioticus</taxon>
    </lineage>
</organism>
<accession>A0ABS7QXC1</accession>
<dbReference type="PANTHER" id="PTHR33164:SF43">
    <property type="entry name" value="HTH-TYPE TRANSCRIPTIONAL REPRESSOR YETL"/>
    <property type="match status" value="1"/>
</dbReference>
<comment type="caution">
    <text evidence="2">The sequence shown here is derived from an EMBL/GenBank/DDBJ whole genome shotgun (WGS) entry which is preliminary data.</text>
</comment>
<gene>
    <name evidence="2" type="ORF">K7472_23870</name>
</gene>
<feature type="domain" description="HTH marR-type" evidence="1">
    <location>
        <begin position="18"/>
        <end position="148"/>
    </location>
</feature>
<sequence>MDASQVTSEPTAPAAPTAERVWRNLHTLLHETHDRRKEVGTALGMSFNRVKALRRIARGPITLRALADWMVIDAPYATLIVDDLARRGLVERTANPADRRSKLVRLTEEGETEASRADAILGTPPQALLSLPAEDLAALDRIVGKLLG</sequence>
<dbReference type="SMART" id="SM00347">
    <property type="entry name" value="HTH_MARR"/>
    <property type="match status" value="1"/>
</dbReference>
<dbReference type="InterPro" id="IPR000835">
    <property type="entry name" value="HTH_MarR-typ"/>
</dbReference>
<dbReference type="Proteomes" id="UP001198565">
    <property type="component" value="Unassembled WGS sequence"/>
</dbReference>
<evidence type="ECO:0000259" key="1">
    <source>
        <dbReference type="PROSITE" id="PS50995"/>
    </source>
</evidence>
<keyword evidence="3" id="KW-1185">Reference proteome</keyword>
<dbReference type="SUPFAM" id="SSF46785">
    <property type="entry name" value="Winged helix' DNA-binding domain"/>
    <property type="match status" value="1"/>
</dbReference>
<evidence type="ECO:0000313" key="2">
    <source>
        <dbReference type="EMBL" id="MBY8887856.1"/>
    </source>
</evidence>
<dbReference type="PROSITE" id="PS50995">
    <property type="entry name" value="HTH_MARR_2"/>
    <property type="match status" value="1"/>
</dbReference>
<dbReference type="Gene3D" id="1.10.10.10">
    <property type="entry name" value="Winged helix-like DNA-binding domain superfamily/Winged helix DNA-binding domain"/>
    <property type="match status" value="1"/>
</dbReference>
<proteinExistence type="predicted"/>
<name>A0ABS7QXC1_9ACTN</name>
<reference evidence="2 3" key="1">
    <citation type="submission" date="2021-08" db="EMBL/GenBank/DDBJ databases">
        <title>Streptomyces sp. PTM05 isolated from lichen.</title>
        <authorList>
            <person name="Somphong A."/>
            <person name="Phongsopitanun W."/>
            <person name="Tanasupawat S."/>
        </authorList>
    </citation>
    <scope>NUCLEOTIDE SEQUENCE [LARGE SCALE GENOMIC DNA]</scope>
    <source>
        <strain evidence="2 3">Ptm05</strain>
    </source>
</reference>
<evidence type="ECO:0000313" key="3">
    <source>
        <dbReference type="Proteomes" id="UP001198565"/>
    </source>
</evidence>
<dbReference type="InterPro" id="IPR036388">
    <property type="entry name" value="WH-like_DNA-bd_sf"/>
</dbReference>
<dbReference type="InterPro" id="IPR036390">
    <property type="entry name" value="WH_DNA-bd_sf"/>
</dbReference>
<dbReference type="Pfam" id="PF01047">
    <property type="entry name" value="MarR"/>
    <property type="match status" value="1"/>
</dbReference>
<dbReference type="InterPro" id="IPR039422">
    <property type="entry name" value="MarR/SlyA-like"/>
</dbReference>
<dbReference type="PANTHER" id="PTHR33164">
    <property type="entry name" value="TRANSCRIPTIONAL REGULATOR, MARR FAMILY"/>
    <property type="match status" value="1"/>
</dbReference>